<evidence type="ECO:0000256" key="4">
    <source>
        <dbReference type="PROSITE-ProRule" id="PRU00175"/>
    </source>
</evidence>
<name>A0AAD2DC18_EUPCR</name>
<dbReference type="Gene3D" id="3.30.40.10">
    <property type="entry name" value="Zinc/RING finger domain, C3HC4 (zinc finger)"/>
    <property type="match status" value="1"/>
</dbReference>
<keyword evidence="1" id="KW-0479">Metal-binding</keyword>
<comment type="caution">
    <text evidence="8">The sequence shown here is derived from an EMBL/GenBank/DDBJ whole genome shotgun (WGS) entry which is preliminary data.</text>
</comment>
<accession>A0AAD2DC18</accession>
<keyword evidence="5" id="KW-0472">Membrane</keyword>
<dbReference type="Pfam" id="PF13639">
    <property type="entry name" value="zf-RING_2"/>
    <property type="match status" value="1"/>
</dbReference>
<proteinExistence type="predicted"/>
<sequence>MAGFLCGILVLMCVSEGRCRKMCGENGNRGVFERFLEEEPIPEEEEEPYEPAEPAVPECWELRACDKCQASKQECEWTNNQCASEIEEYIWEEEVNTETMIEYCEGATGEEINLDDIKGETIELASKGDASVFESPICEWEFKIDPGKTVELLIERTSEIFENIALEYTFATGSSETKSNTDLFTCTDPNYSLQDLVNVTKFTIRVKRYDTGSKYSMLLSQTGKDLTYPAVFTRNKALVNYVAFLLMILFCVLVASMVTFAFCKGNICFKTSEQKYHALLKKIDAKNKLEIDSMMENMVNGEYKDLNITYVDKHCTVCFDPFKRTHQVHLINECLHLFHSDCLSTWFVMISRTRKLACPQCDIKTSNKSFKPIQYMSKNESNEHLSHKINIDSNHNVSSFRLDENSSIPDSPIEPSFYSTKNRTIKTAYDEGLTEKTLF</sequence>
<dbReference type="InterPro" id="IPR011016">
    <property type="entry name" value="Znf_RING-CH"/>
</dbReference>
<feature type="signal peptide" evidence="6">
    <location>
        <begin position="1"/>
        <end position="19"/>
    </location>
</feature>
<dbReference type="SMART" id="SM00184">
    <property type="entry name" value="RING"/>
    <property type="match status" value="1"/>
</dbReference>
<gene>
    <name evidence="8" type="ORF">ECRASSUSDP1_LOCUS28786</name>
</gene>
<evidence type="ECO:0000313" key="9">
    <source>
        <dbReference type="Proteomes" id="UP001295684"/>
    </source>
</evidence>
<evidence type="ECO:0000256" key="2">
    <source>
        <dbReference type="ARBA" id="ARBA00022771"/>
    </source>
</evidence>
<dbReference type="AlphaFoldDB" id="A0AAD2DC18"/>
<evidence type="ECO:0000256" key="5">
    <source>
        <dbReference type="SAM" id="Phobius"/>
    </source>
</evidence>
<evidence type="ECO:0000256" key="3">
    <source>
        <dbReference type="ARBA" id="ARBA00022833"/>
    </source>
</evidence>
<keyword evidence="6" id="KW-0732">Signal</keyword>
<reference evidence="8" key="1">
    <citation type="submission" date="2023-07" db="EMBL/GenBank/DDBJ databases">
        <authorList>
            <consortium name="AG Swart"/>
            <person name="Singh M."/>
            <person name="Singh A."/>
            <person name="Seah K."/>
            <person name="Emmerich C."/>
        </authorList>
    </citation>
    <scope>NUCLEOTIDE SEQUENCE</scope>
    <source>
        <strain evidence="8">DP1</strain>
    </source>
</reference>
<keyword evidence="5" id="KW-1133">Transmembrane helix</keyword>
<organism evidence="8 9">
    <name type="scientific">Euplotes crassus</name>
    <dbReference type="NCBI Taxonomy" id="5936"/>
    <lineage>
        <taxon>Eukaryota</taxon>
        <taxon>Sar</taxon>
        <taxon>Alveolata</taxon>
        <taxon>Ciliophora</taxon>
        <taxon>Intramacronucleata</taxon>
        <taxon>Spirotrichea</taxon>
        <taxon>Hypotrichia</taxon>
        <taxon>Euplotida</taxon>
        <taxon>Euplotidae</taxon>
        <taxon>Moneuplotes</taxon>
    </lineage>
</organism>
<keyword evidence="5" id="KW-0812">Transmembrane</keyword>
<dbReference type="SUPFAM" id="SSF57850">
    <property type="entry name" value="RING/U-box"/>
    <property type="match status" value="1"/>
</dbReference>
<keyword evidence="3" id="KW-0862">Zinc</keyword>
<dbReference type="EMBL" id="CAMPGE010029676">
    <property type="protein sequence ID" value="CAI2387158.1"/>
    <property type="molecule type" value="Genomic_DNA"/>
</dbReference>
<dbReference type="Proteomes" id="UP001295684">
    <property type="component" value="Unassembled WGS sequence"/>
</dbReference>
<dbReference type="GO" id="GO:0008270">
    <property type="term" value="F:zinc ion binding"/>
    <property type="evidence" value="ECO:0007669"/>
    <property type="project" value="UniProtKB-KW"/>
</dbReference>
<feature type="domain" description="RING-type" evidence="7">
    <location>
        <begin position="315"/>
        <end position="362"/>
    </location>
</feature>
<evidence type="ECO:0000313" key="8">
    <source>
        <dbReference type="EMBL" id="CAI2387158.1"/>
    </source>
</evidence>
<feature type="chain" id="PRO_5042034103" description="RING-type domain-containing protein" evidence="6">
    <location>
        <begin position="20"/>
        <end position="439"/>
    </location>
</feature>
<keyword evidence="2 4" id="KW-0863">Zinc-finger</keyword>
<evidence type="ECO:0000256" key="1">
    <source>
        <dbReference type="ARBA" id="ARBA00022723"/>
    </source>
</evidence>
<evidence type="ECO:0000259" key="7">
    <source>
        <dbReference type="PROSITE" id="PS50089"/>
    </source>
</evidence>
<keyword evidence="9" id="KW-1185">Reference proteome</keyword>
<evidence type="ECO:0000256" key="6">
    <source>
        <dbReference type="SAM" id="SignalP"/>
    </source>
</evidence>
<dbReference type="InterPro" id="IPR001841">
    <property type="entry name" value="Znf_RING"/>
</dbReference>
<protein>
    <recommendedName>
        <fullName evidence="7">RING-type domain-containing protein</fullName>
    </recommendedName>
</protein>
<dbReference type="InterPro" id="IPR013083">
    <property type="entry name" value="Znf_RING/FYVE/PHD"/>
</dbReference>
<dbReference type="PROSITE" id="PS50089">
    <property type="entry name" value="ZF_RING_2"/>
    <property type="match status" value="1"/>
</dbReference>
<feature type="transmembrane region" description="Helical" evidence="5">
    <location>
        <begin position="241"/>
        <end position="263"/>
    </location>
</feature>
<dbReference type="SMART" id="SM00744">
    <property type="entry name" value="RINGv"/>
    <property type="match status" value="1"/>
</dbReference>